<gene>
    <name evidence="3" type="ORF">G7043_04875</name>
</gene>
<comment type="caution">
    <text evidence="3">The sequence shown here is derived from an EMBL/GenBank/DDBJ whole genome shotgun (WGS) entry which is preliminary data.</text>
</comment>
<name>A0A7C9RLY0_9PSEU</name>
<keyword evidence="1" id="KW-0472">Membrane</keyword>
<dbReference type="PANTHER" id="PTHR46844:SF1">
    <property type="entry name" value="SLR5058 PROTEIN"/>
    <property type="match status" value="1"/>
</dbReference>
<evidence type="ECO:0000259" key="2">
    <source>
        <dbReference type="PROSITE" id="PS50837"/>
    </source>
</evidence>
<organism evidence="3 4">
    <name type="scientific">Lentzea alba</name>
    <dbReference type="NCBI Taxonomy" id="2714351"/>
    <lineage>
        <taxon>Bacteria</taxon>
        <taxon>Bacillati</taxon>
        <taxon>Actinomycetota</taxon>
        <taxon>Actinomycetes</taxon>
        <taxon>Pseudonocardiales</taxon>
        <taxon>Pseudonocardiaceae</taxon>
        <taxon>Lentzea</taxon>
    </lineage>
</organism>
<dbReference type="InterPro" id="IPR016187">
    <property type="entry name" value="CTDL_fold"/>
</dbReference>
<dbReference type="PANTHER" id="PTHR46844">
    <property type="entry name" value="SLR5058 PROTEIN"/>
    <property type="match status" value="1"/>
</dbReference>
<keyword evidence="1" id="KW-0812">Transmembrane</keyword>
<dbReference type="Gene3D" id="3.40.50.300">
    <property type="entry name" value="P-loop containing nucleotide triphosphate hydrolases"/>
    <property type="match status" value="1"/>
</dbReference>
<dbReference type="InterPro" id="IPR042095">
    <property type="entry name" value="SUMF_sf"/>
</dbReference>
<evidence type="ECO:0000256" key="1">
    <source>
        <dbReference type="SAM" id="Phobius"/>
    </source>
</evidence>
<dbReference type="Proteomes" id="UP000481360">
    <property type="component" value="Unassembled WGS sequence"/>
</dbReference>
<dbReference type="SUPFAM" id="SSF52540">
    <property type="entry name" value="P-loop containing nucleoside triphosphate hydrolases"/>
    <property type="match status" value="1"/>
</dbReference>
<sequence length="882" mass="98346">MGKILGLLGAAIAPPAAAFAFLQTWAKSHPLQALLLLAAYEVVVLGLGFVGKLVGGTADELRNRWKDPLAKTIDEGTRRRLSRFERRYRESVLGSLRFIDLKGLATMGFYTPELDEVFVDVSLVHSDPSKVPSDVLGQARVESTRRFIGDLIDQPKPVVLAVIGPPGCGKTTLLRHTALLMCRKRRRRRRIPVLFYLRDHVQEIMEGTWLPDLLHRAAPPPGWFEQKLRGGSCVILLDGLDEVADQQNRREVSNWVEQQIASYPANDFVITSRPQGYQTAPISGADIVQVRGFTDHQVTRFVHGWYFAFEKRSTGDKSADVVQRAEAEATDLLERLHQNPTLYELTVNPLLLTMIANVHKFRGALPGSRVDLYGEICQVLLWRRQEAKKLSSELTGDQKMTLLSGLAYSMMSSRLRDITRDQIKIEFRSFLRRMARGMDEDEFLADMTSSGLLLERERDLFAFAHLTFQEYLAAHHIREKQLTQVLVDNVDDVWWRETTLLHVARANADPIVQACLDSGTVRALSLAFDCSDEGNELAPELRTALDQLLETAFKPGSDPTMRGLMTRVVASRHLRKVVRTDQGTRVCTEPVTNRIYRLFLESQPHRTPDGPFGGPDKPVQGVRQDDADVFVNWVNEGIAVEQTFRLVRLAELMSPPLAKKLDGLAPWLDDPVSVPYGAEQTVFSTAELHDEAQNDLALSPEIIAVLERIKYAVESRGTLYLNQPRLQVLKLGRFPSGTPYEGMIGQALLRTVHNSVKYPEAAHSGFPSAFGDVVGPRADYKTVALPGLFGDLITMVRDAPMSTWGQATLSGFADVADAVFSRIRPLTGALARELRIAALCLALETDAEHAVLFRELAVGLSIMQRRADGRLPANETIVLATD</sequence>
<dbReference type="Gene3D" id="3.90.1580.10">
    <property type="entry name" value="paralog of FGE (formylglycine-generating enzyme)"/>
    <property type="match status" value="1"/>
</dbReference>
<dbReference type="InterPro" id="IPR007111">
    <property type="entry name" value="NACHT_NTPase"/>
</dbReference>
<evidence type="ECO:0000313" key="4">
    <source>
        <dbReference type="Proteomes" id="UP000481360"/>
    </source>
</evidence>
<dbReference type="Pfam" id="PF05729">
    <property type="entry name" value="NACHT"/>
    <property type="match status" value="1"/>
</dbReference>
<keyword evidence="1" id="KW-1133">Transmembrane helix</keyword>
<feature type="transmembrane region" description="Helical" evidence="1">
    <location>
        <begin position="30"/>
        <end position="54"/>
    </location>
</feature>
<dbReference type="EMBL" id="JAAMPJ010000001">
    <property type="protein sequence ID" value="NGY58265.1"/>
    <property type="molecule type" value="Genomic_DNA"/>
</dbReference>
<reference evidence="3 4" key="1">
    <citation type="submission" date="2020-03" db="EMBL/GenBank/DDBJ databases">
        <title>Isolation and identification of active actinomycetes.</title>
        <authorList>
            <person name="Sun X."/>
        </authorList>
    </citation>
    <scope>NUCLEOTIDE SEQUENCE [LARGE SCALE GENOMIC DNA]</scope>
    <source>
        <strain evidence="3 4">NEAU-D13</strain>
    </source>
</reference>
<dbReference type="PROSITE" id="PS50837">
    <property type="entry name" value="NACHT"/>
    <property type="match status" value="1"/>
</dbReference>
<dbReference type="InterPro" id="IPR027417">
    <property type="entry name" value="P-loop_NTPase"/>
</dbReference>
<evidence type="ECO:0000313" key="3">
    <source>
        <dbReference type="EMBL" id="NGY58265.1"/>
    </source>
</evidence>
<dbReference type="SUPFAM" id="SSF56436">
    <property type="entry name" value="C-type lectin-like"/>
    <property type="match status" value="1"/>
</dbReference>
<proteinExistence type="predicted"/>
<dbReference type="AlphaFoldDB" id="A0A7C9RLY0"/>
<keyword evidence="4" id="KW-1185">Reference proteome</keyword>
<accession>A0A7C9RLY0</accession>
<protein>
    <submittedName>
        <fullName evidence="3">NACHT domain-containing protein</fullName>
    </submittedName>
</protein>
<dbReference type="RefSeq" id="WP_166044262.1">
    <property type="nucleotide sequence ID" value="NZ_JAAMPJ010000001.1"/>
</dbReference>
<feature type="domain" description="NACHT" evidence="2">
    <location>
        <begin position="158"/>
        <end position="274"/>
    </location>
</feature>